<dbReference type="FunFam" id="3.40.50.2300:FF:000001">
    <property type="entry name" value="DNA-binding response regulator PhoB"/>
    <property type="match status" value="1"/>
</dbReference>
<dbReference type="InterPro" id="IPR001867">
    <property type="entry name" value="OmpR/PhoB-type_DNA-bd"/>
</dbReference>
<feature type="domain" description="Response regulatory" evidence="8">
    <location>
        <begin position="2"/>
        <end position="116"/>
    </location>
</feature>
<gene>
    <name evidence="10" type="ORF">A2849_01715</name>
</gene>
<dbReference type="SMART" id="SM00448">
    <property type="entry name" value="REC"/>
    <property type="match status" value="1"/>
</dbReference>
<feature type="modified residue" description="4-aspartylphosphate" evidence="6">
    <location>
        <position position="51"/>
    </location>
</feature>
<accession>A0A1G2MAT2</accession>
<sequence length="222" mass="24937">MAILIIEDEVKLATILDRALKTERYATDLAFDGKTGLKKAMSGNYGLIILDLMLPKIGGLEICERLRASSIHTPIIMLTARSTVSDRVSGLDVGADDYLIKPFSIDELFARIRAVRRRRKTVDAPTLKIADLVFDTKRHEVSRAGKEILLTPKEYRLLRALLLSLGQALSRRQLIDAIWGPSFIETNNELNVHMAYLRRKIDTNSAKPLIHTIRGVGYAIKE</sequence>
<dbReference type="InterPro" id="IPR016032">
    <property type="entry name" value="Sig_transdc_resp-reg_C-effctor"/>
</dbReference>
<dbReference type="Proteomes" id="UP000178121">
    <property type="component" value="Unassembled WGS sequence"/>
</dbReference>
<feature type="domain" description="OmpR/PhoB-type" evidence="9">
    <location>
        <begin position="124"/>
        <end position="222"/>
    </location>
</feature>
<dbReference type="Pfam" id="PF00072">
    <property type="entry name" value="Response_reg"/>
    <property type="match status" value="1"/>
</dbReference>
<dbReference type="PANTHER" id="PTHR48111">
    <property type="entry name" value="REGULATOR OF RPOS"/>
    <property type="match status" value="1"/>
</dbReference>
<dbReference type="Pfam" id="PF00486">
    <property type="entry name" value="Trans_reg_C"/>
    <property type="match status" value="1"/>
</dbReference>
<comment type="caution">
    <text evidence="10">The sequence shown here is derived from an EMBL/GenBank/DDBJ whole genome shotgun (WGS) entry which is preliminary data.</text>
</comment>
<organism evidence="10 11">
    <name type="scientific">Candidatus Taylorbacteria bacterium RIFCSPHIGHO2_01_FULL_51_15</name>
    <dbReference type="NCBI Taxonomy" id="1802304"/>
    <lineage>
        <taxon>Bacteria</taxon>
        <taxon>Candidatus Tayloriibacteriota</taxon>
    </lineage>
</organism>
<evidence type="ECO:0000256" key="5">
    <source>
        <dbReference type="ARBA" id="ARBA00023163"/>
    </source>
</evidence>
<evidence type="ECO:0000313" key="10">
    <source>
        <dbReference type="EMBL" id="OHA21006.1"/>
    </source>
</evidence>
<dbReference type="PROSITE" id="PS51755">
    <property type="entry name" value="OMPR_PHOB"/>
    <property type="match status" value="1"/>
</dbReference>
<dbReference type="PROSITE" id="PS50110">
    <property type="entry name" value="RESPONSE_REGULATORY"/>
    <property type="match status" value="1"/>
</dbReference>
<dbReference type="Gene3D" id="1.10.10.10">
    <property type="entry name" value="Winged helix-like DNA-binding domain superfamily/Winged helix DNA-binding domain"/>
    <property type="match status" value="1"/>
</dbReference>
<name>A0A1G2MAT2_9BACT</name>
<evidence type="ECO:0000256" key="3">
    <source>
        <dbReference type="ARBA" id="ARBA00023015"/>
    </source>
</evidence>
<dbReference type="InterPro" id="IPR001789">
    <property type="entry name" value="Sig_transdc_resp-reg_receiver"/>
</dbReference>
<protein>
    <submittedName>
        <fullName evidence="10">DNA-binding response regulator</fullName>
    </submittedName>
</protein>
<evidence type="ECO:0000256" key="4">
    <source>
        <dbReference type="ARBA" id="ARBA00023125"/>
    </source>
</evidence>
<evidence type="ECO:0000256" key="6">
    <source>
        <dbReference type="PROSITE-ProRule" id="PRU00169"/>
    </source>
</evidence>
<proteinExistence type="predicted"/>
<dbReference type="SMART" id="SM00862">
    <property type="entry name" value="Trans_reg_C"/>
    <property type="match status" value="1"/>
</dbReference>
<dbReference type="Gene3D" id="6.10.250.690">
    <property type="match status" value="1"/>
</dbReference>
<dbReference type="InterPro" id="IPR039420">
    <property type="entry name" value="WalR-like"/>
</dbReference>
<evidence type="ECO:0000259" key="8">
    <source>
        <dbReference type="PROSITE" id="PS50110"/>
    </source>
</evidence>
<feature type="DNA-binding region" description="OmpR/PhoB-type" evidence="7">
    <location>
        <begin position="124"/>
        <end position="222"/>
    </location>
</feature>
<dbReference type="CDD" id="cd19935">
    <property type="entry name" value="REC_OmpR_CusR-like"/>
    <property type="match status" value="1"/>
</dbReference>
<dbReference type="PANTHER" id="PTHR48111:SF22">
    <property type="entry name" value="REGULATOR OF RPOS"/>
    <property type="match status" value="1"/>
</dbReference>
<evidence type="ECO:0000259" key="9">
    <source>
        <dbReference type="PROSITE" id="PS51755"/>
    </source>
</evidence>
<reference evidence="10 11" key="1">
    <citation type="journal article" date="2016" name="Nat. Commun.">
        <title>Thousands of microbial genomes shed light on interconnected biogeochemical processes in an aquifer system.</title>
        <authorList>
            <person name="Anantharaman K."/>
            <person name="Brown C.T."/>
            <person name="Hug L.A."/>
            <person name="Sharon I."/>
            <person name="Castelle C.J."/>
            <person name="Probst A.J."/>
            <person name="Thomas B.C."/>
            <person name="Singh A."/>
            <person name="Wilkins M.J."/>
            <person name="Karaoz U."/>
            <person name="Brodie E.L."/>
            <person name="Williams K.H."/>
            <person name="Hubbard S.S."/>
            <person name="Banfield J.F."/>
        </authorList>
    </citation>
    <scope>NUCLEOTIDE SEQUENCE [LARGE SCALE GENOMIC DNA]</scope>
</reference>
<dbReference type="SUPFAM" id="SSF52172">
    <property type="entry name" value="CheY-like"/>
    <property type="match status" value="1"/>
</dbReference>
<dbReference type="SUPFAM" id="SSF46894">
    <property type="entry name" value="C-terminal effector domain of the bipartite response regulators"/>
    <property type="match status" value="1"/>
</dbReference>
<dbReference type="GO" id="GO:0006355">
    <property type="term" value="P:regulation of DNA-templated transcription"/>
    <property type="evidence" value="ECO:0007669"/>
    <property type="project" value="InterPro"/>
</dbReference>
<evidence type="ECO:0000256" key="2">
    <source>
        <dbReference type="ARBA" id="ARBA00023012"/>
    </source>
</evidence>
<dbReference type="GO" id="GO:0005829">
    <property type="term" value="C:cytosol"/>
    <property type="evidence" value="ECO:0007669"/>
    <property type="project" value="TreeGrafter"/>
</dbReference>
<dbReference type="GO" id="GO:0000156">
    <property type="term" value="F:phosphorelay response regulator activity"/>
    <property type="evidence" value="ECO:0007669"/>
    <property type="project" value="TreeGrafter"/>
</dbReference>
<keyword evidence="3" id="KW-0805">Transcription regulation</keyword>
<keyword evidence="2" id="KW-0902">Two-component regulatory system</keyword>
<dbReference type="InterPro" id="IPR036388">
    <property type="entry name" value="WH-like_DNA-bd_sf"/>
</dbReference>
<keyword evidence="4 7" id="KW-0238">DNA-binding</keyword>
<dbReference type="CDD" id="cd00383">
    <property type="entry name" value="trans_reg_C"/>
    <property type="match status" value="1"/>
</dbReference>
<evidence type="ECO:0000256" key="1">
    <source>
        <dbReference type="ARBA" id="ARBA00022553"/>
    </source>
</evidence>
<keyword evidence="5" id="KW-0804">Transcription</keyword>
<dbReference type="GO" id="GO:0032993">
    <property type="term" value="C:protein-DNA complex"/>
    <property type="evidence" value="ECO:0007669"/>
    <property type="project" value="TreeGrafter"/>
</dbReference>
<dbReference type="Gene3D" id="3.40.50.2300">
    <property type="match status" value="1"/>
</dbReference>
<dbReference type="EMBL" id="MHRI01000017">
    <property type="protein sequence ID" value="OHA21006.1"/>
    <property type="molecule type" value="Genomic_DNA"/>
</dbReference>
<dbReference type="GO" id="GO:0000976">
    <property type="term" value="F:transcription cis-regulatory region binding"/>
    <property type="evidence" value="ECO:0007669"/>
    <property type="project" value="TreeGrafter"/>
</dbReference>
<evidence type="ECO:0000256" key="7">
    <source>
        <dbReference type="PROSITE-ProRule" id="PRU01091"/>
    </source>
</evidence>
<keyword evidence="1 6" id="KW-0597">Phosphoprotein</keyword>
<evidence type="ECO:0000313" key="11">
    <source>
        <dbReference type="Proteomes" id="UP000178121"/>
    </source>
</evidence>
<dbReference type="AlphaFoldDB" id="A0A1G2MAT2"/>
<dbReference type="InterPro" id="IPR011006">
    <property type="entry name" value="CheY-like_superfamily"/>
</dbReference>
<dbReference type="FunFam" id="1.10.10.10:FF:000005">
    <property type="entry name" value="Two-component system response regulator"/>
    <property type="match status" value="1"/>
</dbReference>